<protein>
    <recommendedName>
        <fullName evidence="4">ATP-dependent DNA ligase family profile domain-containing protein</fullName>
    </recommendedName>
</protein>
<dbReference type="EMBL" id="LHYD01000006">
    <property type="protein sequence ID" value="KXB05566.1"/>
    <property type="molecule type" value="Genomic_DNA"/>
</dbReference>
<dbReference type="AlphaFoldDB" id="A0A133VGJ8"/>
<dbReference type="Pfam" id="PF01068">
    <property type="entry name" value="DNA_ligase_A_M"/>
    <property type="match status" value="1"/>
</dbReference>
<dbReference type="GO" id="GO:0003910">
    <property type="term" value="F:DNA ligase (ATP) activity"/>
    <property type="evidence" value="ECO:0007669"/>
    <property type="project" value="InterPro"/>
</dbReference>
<dbReference type="Gene3D" id="3.30.470.30">
    <property type="entry name" value="DNA ligase/mRNA capping enzyme"/>
    <property type="match status" value="2"/>
</dbReference>
<comment type="similarity">
    <text evidence="1">Belongs to the ATP-dependent DNA ligase family.</text>
</comment>
<organism evidence="5 6">
    <name type="scientific">candidate division MSBL1 archaeon SCGC-AAA382A13</name>
    <dbReference type="NCBI Taxonomy" id="1698279"/>
    <lineage>
        <taxon>Archaea</taxon>
        <taxon>Methanobacteriati</taxon>
        <taxon>Methanobacteriota</taxon>
        <taxon>candidate division MSBL1</taxon>
    </lineage>
</organism>
<dbReference type="GO" id="GO:0005524">
    <property type="term" value="F:ATP binding"/>
    <property type="evidence" value="ECO:0007669"/>
    <property type="project" value="InterPro"/>
</dbReference>
<accession>A0A133VGJ8</accession>
<evidence type="ECO:0000256" key="2">
    <source>
        <dbReference type="ARBA" id="ARBA00022598"/>
    </source>
</evidence>
<dbReference type="PANTHER" id="PTHR45674">
    <property type="entry name" value="DNA LIGASE 1/3 FAMILY MEMBER"/>
    <property type="match status" value="1"/>
</dbReference>
<dbReference type="GO" id="GO:0006281">
    <property type="term" value="P:DNA repair"/>
    <property type="evidence" value="ECO:0007669"/>
    <property type="project" value="InterPro"/>
</dbReference>
<feature type="domain" description="ATP-dependent DNA ligase family profile" evidence="4">
    <location>
        <begin position="637"/>
        <end position="723"/>
    </location>
</feature>
<dbReference type="GO" id="GO:0006273">
    <property type="term" value="P:lagging strand elongation"/>
    <property type="evidence" value="ECO:0007669"/>
    <property type="project" value="TreeGrafter"/>
</dbReference>
<gene>
    <name evidence="5" type="ORF">AKJ50_00565</name>
</gene>
<reference evidence="5 6" key="1">
    <citation type="journal article" date="2016" name="Sci. Rep.">
        <title>Metabolic traits of an uncultured archaeal lineage -MSBL1- from brine pools of the Red Sea.</title>
        <authorList>
            <person name="Mwirichia R."/>
            <person name="Alam I."/>
            <person name="Rashid M."/>
            <person name="Vinu M."/>
            <person name="Ba-Alawi W."/>
            <person name="Anthony Kamau A."/>
            <person name="Kamanda Ngugi D."/>
            <person name="Goker M."/>
            <person name="Klenk H.P."/>
            <person name="Bajic V."/>
            <person name="Stingl U."/>
        </authorList>
    </citation>
    <scope>NUCLEOTIDE SEQUENCE [LARGE SCALE GENOMIC DNA]</scope>
    <source>
        <strain evidence="5">SCGC-AAA382A13</strain>
    </source>
</reference>
<evidence type="ECO:0000313" key="6">
    <source>
        <dbReference type="Proteomes" id="UP000070311"/>
    </source>
</evidence>
<dbReference type="GO" id="GO:0006310">
    <property type="term" value="P:DNA recombination"/>
    <property type="evidence" value="ECO:0007669"/>
    <property type="project" value="InterPro"/>
</dbReference>
<evidence type="ECO:0000259" key="4">
    <source>
        <dbReference type="PROSITE" id="PS50160"/>
    </source>
</evidence>
<dbReference type="Proteomes" id="UP000070311">
    <property type="component" value="Unassembled WGS sequence"/>
</dbReference>
<dbReference type="InterPro" id="IPR050191">
    <property type="entry name" value="ATP-dep_DNA_ligase"/>
</dbReference>
<keyword evidence="6" id="KW-1185">Reference proteome</keyword>
<dbReference type="PROSITE" id="PS50160">
    <property type="entry name" value="DNA_LIGASE_A3"/>
    <property type="match status" value="1"/>
</dbReference>
<proteinExistence type="inferred from homology"/>
<evidence type="ECO:0000256" key="1">
    <source>
        <dbReference type="ARBA" id="ARBA00007572"/>
    </source>
</evidence>
<name>A0A133VGJ8_9EURY</name>
<feature type="compositionally biased region" description="Basic and acidic residues" evidence="3">
    <location>
        <begin position="10"/>
        <end position="25"/>
    </location>
</feature>
<evidence type="ECO:0000256" key="3">
    <source>
        <dbReference type="SAM" id="MobiDB-lite"/>
    </source>
</evidence>
<dbReference type="SUPFAM" id="SSF50249">
    <property type="entry name" value="Nucleic acid-binding proteins"/>
    <property type="match status" value="1"/>
</dbReference>
<dbReference type="SUPFAM" id="SSF56091">
    <property type="entry name" value="DNA ligase/mRNA capping enzyme, catalytic domain"/>
    <property type="match status" value="1"/>
</dbReference>
<keyword evidence="2" id="KW-0436">Ligase</keyword>
<dbReference type="PANTHER" id="PTHR45674:SF4">
    <property type="entry name" value="DNA LIGASE 1"/>
    <property type="match status" value="1"/>
</dbReference>
<feature type="region of interest" description="Disordered" evidence="3">
    <location>
        <begin position="1"/>
        <end position="25"/>
    </location>
</feature>
<feature type="region of interest" description="Disordered" evidence="3">
    <location>
        <begin position="800"/>
        <end position="822"/>
    </location>
</feature>
<dbReference type="InterPro" id="IPR012310">
    <property type="entry name" value="DNA_ligase_ATP-dep_cent"/>
</dbReference>
<evidence type="ECO:0000313" key="5">
    <source>
        <dbReference type="EMBL" id="KXB05566.1"/>
    </source>
</evidence>
<comment type="caution">
    <text evidence="5">The sequence shown here is derived from an EMBL/GenBank/DDBJ whole genome shotgun (WGS) entry which is preliminary data.</text>
</comment>
<sequence length="822" mass="98014">MAEAKQIQGPDREESTSQSSKTEKVLEILSEEGPLTTRMLKEKTGMSNLDSLMSNLWEKGYVLASPSVRTLELFEKNGKYTYKNRNERFYIKKKEEDRVTRRIKYETYNKRTDTKDTVTKKLEFTTRELAERQEYSNTSQQIIEALTDSEIALFSSEIAEKIDLSKNQVRTGLSTLKKKRKVKQRGKFDPTKQKETWFENGYLYYLNRKQYKARLQERDVLSDYKQRLYDKVKENCELDNRMTPSYQLFGKNQKNHDRKSMKQIKAVYKDLEWAEVSSMTLYYIEDELTDEEIKEQKEYWKKQFEKKSKEKVNIGYKHEDFFQLAVAKMEQESDLYVNSRFDFRVARNGKLKHNMRVKRRSNPKRLYEFDRVLILELEPFYIESPESREIKLVFEAKYKKRISKRDIDNFLDKLADTYKFGSKRRVKLSEGYGYVEAYVPKLDVVPVFIMPSRGREFKHNGERINTAQYAVKQGVKVLFTQEFERYLQKKSEDGERRRFPKLFNEWYKDPENDQEFRDFVLDKLGIELEKSRPNKREREIEEKSGRKDLKLNRHFKPMNPSEHDDEPIDYEVAVEPKYDGIRSSLHLDKEDETVRGYTRAGEKIELSRKVKDRILESLQNCNNAILDSEYLRDKNEFRVFDNLLVDGVPQIDKQLRLRRKTLEQIVEGNETVKLVEQETTNRTEEVENIYKKRIKEGYEGIVIKDISSLYSLNSRSSDWLKWKHMATVDLKVVDVEKKESNKSKPWVHKLACERDGDMHIMFNYANEERHKLGSVLEGTFLELTGNEKLRYPKNIRVREDKEEPNSLEEIEKAFSREKGYES</sequence>
<dbReference type="InterPro" id="IPR012340">
    <property type="entry name" value="NA-bd_OB-fold"/>
</dbReference>